<proteinExistence type="predicted"/>
<dbReference type="EMBL" id="CP061336">
    <property type="protein sequence ID" value="QNU66622.1"/>
    <property type="molecule type" value="Genomic_DNA"/>
</dbReference>
<dbReference type="Pfam" id="PF04230">
    <property type="entry name" value="PS_pyruv_trans"/>
    <property type="match status" value="1"/>
</dbReference>
<dbReference type="InterPro" id="IPR007345">
    <property type="entry name" value="Polysacch_pyruvyl_Trfase"/>
</dbReference>
<sequence>MTKVGILTFHRSINYGSFLQSYSLANALKSSTDFDVEIIDYNMTNVELYSLLSCFSYNISQTYKNVCRYFKFKRLLYKSLPISKDRIITNRLNIIEQQLRDKYDVIVVGSDEVWKINKLRGFPNIYWLSEKLKCIKVSYAASANRTRFDRLSNEQKKYIKDSLNQFAYIGVRDENTLKQLKNIDAKLLIRRNCDPAFLFEIENAKGVEAKLGQKLSKKYKLDLAKPIIAVMCTDEWVCKNIYEKYSKDYQIVSLYTNTKYCNAYLYDLDPFEWAHVFRFISLSVTNFFHCTVFSIINKTPFISIDVEEVSVLYESKIKDLLKRADLMENYFNLKHPSFQWDKVFEQIEHNINSNDTSKMEEFVSSEKKYFNEFVKELRNLSNKSLIELETKVEKN</sequence>
<gene>
    <name evidence="2" type="ORF">EHE19_017510</name>
</gene>
<evidence type="ECO:0000313" key="3">
    <source>
        <dbReference type="Proteomes" id="UP000306409"/>
    </source>
</evidence>
<dbReference type="AlphaFoldDB" id="A0A4U7JFY2"/>
<dbReference type="OrthoDB" id="9799278at2"/>
<keyword evidence="3" id="KW-1185">Reference proteome</keyword>
<name>A0A4U7JFY2_9FIRM</name>
<reference evidence="2 3" key="1">
    <citation type="submission" date="2020-09" db="EMBL/GenBank/DDBJ databases">
        <title>Characterization and genome sequencing of Ruminiclostridium sp. nov. MA18.</title>
        <authorList>
            <person name="Rettenmaier R."/>
            <person name="Kowollik M.-L."/>
            <person name="Liebl W."/>
            <person name="Zverlov V."/>
        </authorList>
    </citation>
    <scope>NUCLEOTIDE SEQUENCE [LARGE SCALE GENOMIC DNA]</scope>
    <source>
        <strain evidence="2 3">MA18</strain>
    </source>
</reference>
<dbReference type="RefSeq" id="WP_137697389.1">
    <property type="nucleotide sequence ID" value="NZ_CP061336.1"/>
</dbReference>
<keyword evidence="2" id="KW-0808">Transferase</keyword>
<feature type="domain" description="Polysaccharide pyruvyl transferase" evidence="1">
    <location>
        <begin position="14"/>
        <end position="306"/>
    </location>
</feature>
<protein>
    <submittedName>
        <fullName evidence="2">Polysaccharide pyruvyl transferase family protein</fullName>
    </submittedName>
</protein>
<dbReference type="GO" id="GO:0016740">
    <property type="term" value="F:transferase activity"/>
    <property type="evidence" value="ECO:0007669"/>
    <property type="project" value="UniProtKB-KW"/>
</dbReference>
<accession>A0A4U7JFY2</accession>
<evidence type="ECO:0000313" key="2">
    <source>
        <dbReference type="EMBL" id="QNU66622.1"/>
    </source>
</evidence>
<dbReference type="Proteomes" id="UP000306409">
    <property type="component" value="Chromosome"/>
</dbReference>
<organism evidence="2 3">
    <name type="scientific">Ruminiclostridium herbifermentans</name>
    <dbReference type="NCBI Taxonomy" id="2488810"/>
    <lineage>
        <taxon>Bacteria</taxon>
        <taxon>Bacillati</taxon>
        <taxon>Bacillota</taxon>
        <taxon>Clostridia</taxon>
        <taxon>Eubacteriales</taxon>
        <taxon>Oscillospiraceae</taxon>
        <taxon>Ruminiclostridium</taxon>
    </lineage>
</organism>
<evidence type="ECO:0000259" key="1">
    <source>
        <dbReference type="Pfam" id="PF04230"/>
    </source>
</evidence>
<dbReference type="KEGG" id="rher:EHE19_017510"/>